<keyword evidence="3" id="KW-0238">DNA-binding</keyword>
<protein>
    <recommendedName>
        <fullName evidence="6">Replication protein A C-terminal domain-containing protein</fullName>
    </recommendedName>
</protein>
<dbReference type="Gene3D" id="2.40.50.140">
    <property type="entry name" value="Nucleic acid-binding proteins"/>
    <property type="match status" value="1"/>
</dbReference>
<evidence type="ECO:0000313" key="8">
    <source>
        <dbReference type="Proteomes" id="UP000054559"/>
    </source>
</evidence>
<dbReference type="GO" id="GO:0005662">
    <property type="term" value="C:DNA replication factor A complex"/>
    <property type="evidence" value="ECO:0007669"/>
    <property type="project" value="TreeGrafter"/>
</dbReference>
<dbReference type="InterPro" id="IPR040260">
    <property type="entry name" value="RFA2-like"/>
</dbReference>
<organism evidence="7 8">
    <name type="scientific">Coccidioides immitis RMSCC 3703</name>
    <dbReference type="NCBI Taxonomy" id="454286"/>
    <lineage>
        <taxon>Eukaryota</taxon>
        <taxon>Fungi</taxon>
        <taxon>Dikarya</taxon>
        <taxon>Ascomycota</taxon>
        <taxon>Pezizomycotina</taxon>
        <taxon>Eurotiomycetes</taxon>
        <taxon>Eurotiomycetidae</taxon>
        <taxon>Onygenales</taxon>
        <taxon>Onygenaceae</taxon>
        <taxon>Coccidioides</taxon>
    </lineage>
</organism>
<accession>A0A0J8U4N1</accession>
<sequence length="223" mass="24004">MEYGYGDQFPSGSYGQGGGGGGGGGEGGFMSEVGASQSGKTYNKSSLRPVTIKQLNDATQAYSDADFKIDDTEVAQVSFVGQIRNISQLSTFMTYKLDDGTGEIESEKNGLGQRKRRTRGKDAADASKAQTSGSGGAMRSDNSMAAGERTLPPMSPMARKLFNTLNNTPQSREGLHLQHLASLMQAPVDNVEKAARELNDLSLIYPTVDDYTWTIMDFKVDMQ</sequence>
<dbReference type="GO" id="GO:0006289">
    <property type="term" value="P:nucleotide-excision repair"/>
    <property type="evidence" value="ECO:0007669"/>
    <property type="project" value="TreeGrafter"/>
</dbReference>
<dbReference type="SUPFAM" id="SSF50249">
    <property type="entry name" value="Nucleic acid-binding proteins"/>
    <property type="match status" value="1"/>
</dbReference>
<dbReference type="EMBL" id="DS268126">
    <property type="protein sequence ID" value="KMU81847.1"/>
    <property type="molecule type" value="Genomic_DNA"/>
</dbReference>
<dbReference type="OrthoDB" id="25571at2759"/>
<dbReference type="GO" id="GO:0035861">
    <property type="term" value="C:site of double-strand break"/>
    <property type="evidence" value="ECO:0007669"/>
    <property type="project" value="TreeGrafter"/>
</dbReference>
<evidence type="ECO:0000313" key="7">
    <source>
        <dbReference type="EMBL" id="KMU81847.1"/>
    </source>
</evidence>
<feature type="region of interest" description="Disordered" evidence="5">
    <location>
        <begin position="101"/>
        <end position="146"/>
    </location>
</feature>
<dbReference type="Gene3D" id="1.10.10.10">
    <property type="entry name" value="Winged helix-like DNA-binding domain superfamily/Winged helix DNA-binding domain"/>
    <property type="match status" value="1"/>
</dbReference>
<feature type="domain" description="Replication protein A C-terminal" evidence="6">
    <location>
        <begin position="119"/>
        <end position="211"/>
    </location>
</feature>
<dbReference type="SUPFAM" id="SSF46785">
    <property type="entry name" value="Winged helix' DNA-binding domain"/>
    <property type="match status" value="1"/>
</dbReference>
<evidence type="ECO:0000256" key="1">
    <source>
        <dbReference type="ARBA" id="ARBA00004123"/>
    </source>
</evidence>
<dbReference type="GO" id="GO:0000724">
    <property type="term" value="P:double-strand break repair via homologous recombination"/>
    <property type="evidence" value="ECO:0007669"/>
    <property type="project" value="TreeGrafter"/>
</dbReference>
<dbReference type="AlphaFoldDB" id="A0A0J8U4N1"/>
<evidence type="ECO:0000256" key="5">
    <source>
        <dbReference type="SAM" id="MobiDB-lite"/>
    </source>
</evidence>
<evidence type="ECO:0000256" key="3">
    <source>
        <dbReference type="ARBA" id="ARBA00023125"/>
    </source>
</evidence>
<dbReference type="InterPro" id="IPR014892">
    <property type="entry name" value="RPA_C"/>
</dbReference>
<keyword evidence="4" id="KW-0539">Nucleus</keyword>
<name>A0A0J8U4N1_COCIT</name>
<comment type="subcellular location">
    <subcellularLocation>
        <location evidence="1">Nucleus</location>
    </subcellularLocation>
</comment>
<evidence type="ECO:0000259" key="6">
    <source>
        <dbReference type="Pfam" id="PF08784"/>
    </source>
</evidence>
<feature type="compositionally biased region" description="Polar residues" evidence="5">
    <location>
        <begin position="34"/>
        <end position="43"/>
    </location>
</feature>
<dbReference type="InterPro" id="IPR036390">
    <property type="entry name" value="WH_DNA-bd_sf"/>
</dbReference>
<reference evidence="8" key="1">
    <citation type="journal article" date="2010" name="Genome Res.">
        <title>Population genomic sequencing of Coccidioides fungi reveals recent hybridization and transposon control.</title>
        <authorList>
            <person name="Neafsey D.E."/>
            <person name="Barker B.M."/>
            <person name="Sharpton T.J."/>
            <person name="Stajich J.E."/>
            <person name="Park D.J."/>
            <person name="Whiston E."/>
            <person name="Hung C.-Y."/>
            <person name="McMahan C."/>
            <person name="White J."/>
            <person name="Sykes S."/>
            <person name="Heiman D."/>
            <person name="Young S."/>
            <person name="Zeng Q."/>
            <person name="Abouelleil A."/>
            <person name="Aftuck L."/>
            <person name="Bessette D."/>
            <person name="Brown A."/>
            <person name="FitzGerald M."/>
            <person name="Lui A."/>
            <person name="Macdonald J.P."/>
            <person name="Priest M."/>
            <person name="Orbach M.J."/>
            <person name="Galgiani J.N."/>
            <person name="Kirkland T.N."/>
            <person name="Cole G.T."/>
            <person name="Birren B.W."/>
            <person name="Henn M.R."/>
            <person name="Taylor J.W."/>
            <person name="Rounsley S.D."/>
        </authorList>
    </citation>
    <scope>NUCLEOTIDE SEQUENCE [LARGE SCALE GENOMIC DNA]</scope>
    <source>
        <strain evidence="8">RMSCC 3703</strain>
    </source>
</reference>
<dbReference type="Pfam" id="PF08784">
    <property type="entry name" value="RPA_C"/>
    <property type="match status" value="1"/>
</dbReference>
<dbReference type="InterPro" id="IPR012340">
    <property type="entry name" value="NA-bd_OB-fold"/>
</dbReference>
<evidence type="ECO:0000256" key="4">
    <source>
        <dbReference type="ARBA" id="ARBA00023242"/>
    </source>
</evidence>
<dbReference type="GO" id="GO:0000781">
    <property type="term" value="C:chromosome, telomeric region"/>
    <property type="evidence" value="ECO:0007669"/>
    <property type="project" value="TreeGrafter"/>
</dbReference>
<gene>
    <name evidence="7" type="ORF">CISG_02863</name>
</gene>
<feature type="region of interest" description="Disordered" evidence="5">
    <location>
        <begin position="1"/>
        <end position="43"/>
    </location>
</feature>
<feature type="compositionally biased region" description="Gly residues" evidence="5">
    <location>
        <begin position="14"/>
        <end position="28"/>
    </location>
</feature>
<dbReference type="STRING" id="454286.A0A0J8U4N1"/>
<comment type="similarity">
    <text evidence="2">Belongs to the replication factor A protein 2 family.</text>
</comment>
<dbReference type="InterPro" id="IPR036388">
    <property type="entry name" value="WH-like_DNA-bd_sf"/>
</dbReference>
<proteinExistence type="inferred from homology"/>
<dbReference type="GO" id="GO:0003697">
    <property type="term" value="F:single-stranded DNA binding"/>
    <property type="evidence" value="ECO:0007669"/>
    <property type="project" value="TreeGrafter"/>
</dbReference>
<dbReference type="PANTHER" id="PTHR13989">
    <property type="entry name" value="REPLICATION PROTEIN A-RELATED"/>
    <property type="match status" value="1"/>
</dbReference>
<dbReference type="GO" id="GO:0006260">
    <property type="term" value="P:DNA replication"/>
    <property type="evidence" value="ECO:0007669"/>
    <property type="project" value="TreeGrafter"/>
</dbReference>
<evidence type="ECO:0000256" key="2">
    <source>
        <dbReference type="ARBA" id="ARBA00007815"/>
    </source>
</evidence>
<dbReference type="Proteomes" id="UP000054559">
    <property type="component" value="Unassembled WGS sequence"/>
</dbReference>
<dbReference type="PANTHER" id="PTHR13989:SF16">
    <property type="entry name" value="REPLICATION PROTEIN A2"/>
    <property type="match status" value="1"/>
</dbReference>